<evidence type="ECO:0000256" key="2">
    <source>
        <dbReference type="ARBA" id="ARBA00022679"/>
    </source>
</evidence>
<evidence type="ECO:0000313" key="3">
    <source>
        <dbReference type="EMBL" id="KAE9637192.1"/>
    </source>
</evidence>
<organism evidence="3 4">
    <name type="scientific">Defluviitalea raffinosedens</name>
    <dbReference type="NCBI Taxonomy" id="1450156"/>
    <lineage>
        <taxon>Bacteria</taxon>
        <taxon>Bacillati</taxon>
        <taxon>Bacillota</taxon>
        <taxon>Clostridia</taxon>
        <taxon>Lachnospirales</taxon>
        <taxon>Defluviitaleaceae</taxon>
        <taxon>Defluviitalea</taxon>
    </lineage>
</organism>
<evidence type="ECO:0000313" key="4">
    <source>
        <dbReference type="Proteomes" id="UP000483018"/>
    </source>
</evidence>
<keyword evidence="1 3" id="KW-0489">Methyltransferase</keyword>
<evidence type="ECO:0000256" key="1">
    <source>
        <dbReference type="ARBA" id="ARBA00022603"/>
    </source>
</evidence>
<dbReference type="GO" id="GO:0003676">
    <property type="term" value="F:nucleic acid binding"/>
    <property type="evidence" value="ECO:0007669"/>
    <property type="project" value="InterPro"/>
</dbReference>
<dbReference type="Pfam" id="PF03602">
    <property type="entry name" value="Cons_hypoth95"/>
    <property type="match status" value="1"/>
</dbReference>
<comment type="caution">
    <text evidence="3">The sequence shown here is derived from an EMBL/GenBank/DDBJ whole genome shotgun (WGS) entry which is preliminary data.</text>
</comment>
<protein>
    <submittedName>
        <fullName evidence="3">16S rRNA (Guanine(966)-N(2))-methyltransferase RsmD</fullName>
        <ecNumber evidence="3">2.1.1.171</ecNumber>
    </submittedName>
</protein>
<reference evidence="3 4" key="1">
    <citation type="submission" date="2019-12" db="EMBL/GenBank/DDBJ databases">
        <title>Defluviitalea raffinosedens, isolated from a biogas fermenter, genome sequencing and characterization.</title>
        <authorList>
            <person name="Rettenmaier R."/>
            <person name="Schneider M."/>
            <person name="Neuhaus K."/>
            <person name="Liebl W."/>
            <person name="Zverlov V."/>
        </authorList>
    </citation>
    <scope>NUCLEOTIDE SEQUENCE [LARGE SCALE GENOMIC DNA]</scope>
    <source>
        <strain evidence="3 4">249c-K6</strain>
    </source>
</reference>
<dbReference type="InterPro" id="IPR004398">
    <property type="entry name" value="RNA_MeTrfase_RsmD"/>
</dbReference>
<dbReference type="SUPFAM" id="SSF53335">
    <property type="entry name" value="S-adenosyl-L-methionine-dependent methyltransferases"/>
    <property type="match status" value="1"/>
</dbReference>
<dbReference type="AlphaFoldDB" id="A0A7C8HHA8"/>
<keyword evidence="4" id="KW-1185">Reference proteome</keyword>
<dbReference type="InterPro" id="IPR002052">
    <property type="entry name" value="DNA_methylase_N6_adenine_CS"/>
</dbReference>
<dbReference type="OrthoDB" id="9803017at2"/>
<name>A0A7C8HHA8_9FIRM</name>
<dbReference type="PANTHER" id="PTHR43542:SF1">
    <property type="entry name" value="METHYLTRANSFERASE"/>
    <property type="match status" value="1"/>
</dbReference>
<dbReference type="EC" id="2.1.1.171" evidence="3"/>
<keyword evidence="2 3" id="KW-0808">Transferase</keyword>
<sequence length="184" mass="20737">MRVIAGSAKGHKLKVPKGFETRPTTDKIKESLFNIIAPDLFDCSFLDLYSGTGAIGIEALSRGAKKAVFIDKSPVCKKIIEENLLHTKLNHLGIVYQCSVNAGLDLLKERNECFDIIFMDPPYAEDVIDETIMKIADYGLLNDSGYIIIEHASEKSISNLDKFQLWKEKNYKTTTMTFLRLLED</sequence>
<dbReference type="NCBIfam" id="TIGR00095">
    <property type="entry name" value="16S rRNA (guanine(966)-N(2))-methyltransferase RsmD"/>
    <property type="match status" value="1"/>
</dbReference>
<accession>A0A7C8HHA8</accession>
<proteinExistence type="predicted"/>
<dbReference type="PROSITE" id="PS00092">
    <property type="entry name" value="N6_MTASE"/>
    <property type="match status" value="1"/>
</dbReference>
<dbReference type="InterPro" id="IPR029063">
    <property type="entry name" value="SAM-dependent_MTases_sf"/>
</dbReference>
<dbReference type="RefSeq" id="WP_158739102.1">
    <property type="nucleotide sequence ID" value="NZ_JAFBEP010000006.1"/>
</dbReference>
<dbReference type="CDD" id="cd02440">
    <property type="entry name" value="AdoMet_MTases"/>
    <property type="match status" value="1"/>
</dbReference>
<dbReference type="Proteomes" id="UP000483018">
    <property type="component" value="Unassembled WGS sequence"/>
</dbReference>
<dbReference type="PIRSF" id="PIRSF004553">
    <property type="entry name" value="CHP00095"/>
    <property type="match status" value="1"/>
</dbReference>
<dbReference type="PANTHER" id="PTHR43542">
    <property type="entry name" value="METHYLTRANSFERASE"/>
    <property type="match status" value="1"/>
</dbReference>
<dbReference type="EMBL" id="WSLF01000001">
    <property type="protein sequence ID" value="KAE9637192.1"/>
    <property type="molecule type" value="Genomic_DNA"/>
</dbReference>
<dbReference type="Gene3D" id="3.40.50.150">
    <property type="entry name" value="Vaccinia Virus protein VP39"/>
    <property type="match status" value="1"/>
</dbReference>
<gene>
    <name evidence="3" type="primary">rsmD</name>
    <name evidence="3" type="ORF">GND95_01815</name>
</gene>
<dbReference type="GO" id="GO:0052913">
    <property type="term" value="F:16S rRNA (guanine(966)-N(2))-methyltransferase activity"/>
    <property type="evidence" value="ECO:0007669"/>
    <property type="project" value="UniProtKB-EC"/>
</dbReference>